<protein>
    <submittedName>
        <fullName evidence="1">Uncharacterized protein</fullName>
    </submittedName>
</protein>
<dbReference type="AlphaFoldDB" id="A0A6I6UIU0"/>
<dbReference type="KEGG" id="bvq:FHE72_18925"/>
<dbReference type="EMBL" id="CP047394">
    <property type="protein sequence ID" value="QHE62844.1"/>
    <property type="molecule type" value="Genomic_DNA"/>
</dbReference>
<gene>
    <name evidence="1" type="ORF">FHE72_18925</name>
</gene>
<dbReference type="Proteomes" id="UP000465062">
    <property type="component" value="Chromosome"/>
</dbReference>
<accession>A0A6I6UIU0</accession>
<reference evidence="1 2" key="1">
    <citation type="submission" date="2019-06" db="EMBL/GenBank/DDBJ databases">
        <title>An operon consisting of a P-type ATPase gene and a transcriptional regular gene given the different cadmium resistance in Bacillus vietamensis 151-6 and Bacillus marisflavi 151-25.</title>
        <authorList>
            <person name="Yu X."/>
        </authorList>
    </citation>
    <scope>NUCLEOTIDE SEQUENCE [LARGE SCALE GENOMIC DNA]</scope>
    <source>
        <strain evidence="1 2">151-6</strain>
    </source>
</reference>
<organism evidence="1 2">
    <name type="scientific">Rossellomorea vietnamensis</name>
    <dbReference type="NCBI Taxonomy" id="218284"/>
    <lineage>
        <taxon>Bacteria</taxon>
        <taxon>Bacillati</taxon>
        <taxon>Bacillota</taxon>
        <taxon>Bacilli</taxon>
        <taxon>Bacillales</taxon>
        <taxon>Bacillaceae</taxon>
        <taxon>Rossellomorea</taxon>
    </lineage>
</organism>
<evidence type="ECO:0000313" key="1">
    <source>
        <dbReference type="EMBL" id="QHE62844.1"/>
    </source>
</evidence>
<evidence type="ECO:0000313" key="2">
    <source>
        <dbReference type="Proteomes" id="UP000465062"/>
    </source>
</evidence>
<name>A0A6I6UIU0_9BACI</name>
<proteinExistence type="predicted"/>
<dbReference type="RefSeq" id="WP_159362647.1">
    <property type="nucleotide sequence ID" value="NZ_CP047394.1"/>
</dbReference>
<sequence length="122" mass="14271">MGKHYVVLSFFKTRKIDYVFNADEMTIVFPCPHCWENTTMDAVTSEWNCLQCKKDGNIFDLIHITKLEPISTKVDTFDPVKERAQINKKFELILGNPPKEKLHTLLIEIQHKVNAVLDFYIK</sequence>